<feature type="transmembrane region" description="Helical" evidence="6">
    <location>
        <begin position="392"/>
        <end position="410"/>
    </location>
</feature>
<comment type="subcellular location">
    <subcellularLocation>
        <location evidence="1">Membrane</location>
        <topology evidence="1">Multi-pass membrane protein</topology>
    </subcellularLocation>
</comment>
<dbReference type="InterPro" id="IPR001248">
    <property type="entry name" value="Pur-cyt_permease"/>
</dbReference>
<evidence type="ECO:0000256" key="2">
    <source>
        <dbReference type="ARBA" id="ARBA00008974"/>
    </source>
</evidence>
<feature type="transmembrane region" description="Helical" evidence="6">
    <location>
        <begin position="199"/>
        <end position="220"/>
    </location>
</feature>
<evidence type="ECO:0000256" key="1">
    <source>
        <dbReference type="ARBA" id="ARBA00004141"/>
    </source>
</evidence>
<dbReference type="PANTHER" id="PTHR30569:SF0">
    <property type="entry name" value="CYTOSINE PERMEASE"/>
    <property type="match status" value="1"/>
</dbReference>
<dbReference type="AlphaFoldDB" id="A0A1H8TZL8"/>
<dbReference type="EMBL" id="FOEG01000005">
    <property type="protein sequence ID" value="SEO96327.1"/>
    <property type="molecule type" value="Genomic_DNA"/>
</dbReference>
<dbReference type="PANTHER" id="PTHR30569">
    <property type="entry name" value="CYTOSINE TRANSPORTER CODB"/>
    <property type="match status" value="1"/>
</dbReference>
<evidence type="ECO:0000313" key="8">
    <source>
        <dbReference type="Proteomes" id="UP000199657"/>
    </source>
</evidence>
<feature type="transmembrane region" description="Helical" evidence="6">
    <location>
        <begin position="232"/>
        <end position="258"/>
    </location>
</feature>
<dbReference type="Gene3D" id="1.10.4160.10">
    <property type="entry name" value="Hydantoin permease"/>
    <property type="match status" value="1"/>
</dbReference>
<reference evidence="7 8" key="1">
    <citation type="submission" date="2016-10" db="EMBL/GenBank/DDBJ databases">
        <authorList>
            <person name="de Groot N.N."/>
        </authorList>
    </citation>
    <scope>NUCLEOTIDE SEQUENCE [LARGE SCALE GENOMIC DNA]</scope>
    <source>
        <strain evidence="7 8">CGMCC 1.6291</strain>
    </source>
</reference>
<dbReference type="RefSeq" id="WP_091644240.1">
    <property type="nucleotide sequence ID" value="NZ_FOEG01000005.1"/>
</dbReference>
<dbReference type="GO" id="GO:0005886">
    <property type="term" value="C:plasma membrane"/>
    <property type="evidence" value="ECO:0007669"/>
    <property type="project" value="TreeGrafter"/>
</dbReference>
<evidence type="ECO:0000256" key="5">
    <source>
        <dbReference type="ARBA" id="ARBA00023136"/>
    </source>
</evidence>
<dbReference type="InterPro" id="IPR030191">
    <property type="entry name" value="CodB"/>
</dbReference>
<keyword evidence="3 6" id="KW-0812">Transmembrane</keyword>
<feature type="transmembrane region" description="Helical" evidence="6">
    <location>
        <begin position="25"/>
        <end position="44"/>
    </location>
</feature>
<sequence length="429" mass="45325">MKKLADVPHNDYPLSEVPLSERRGFWSLTLVLVGFTFFTATMWAGGSLGVAFDFQALLLVILAGNLLLGAYAAALGYMAARSGLNTVLMARYAFGEKGSRLADGILGFTQVGWYAWGTATIAILLVRILGLPEILTIPLMILFGFGFCITAIVGYRGLELLSRFAVPAMLLLIAVSLTLGVVEVGGIDGLLAMSPTETLSVGAAITMVIGTFVSGGTQATNWTRFAISGRQAVLATLVAFFIGNGLMVFTGALGALVYQEADVVDVMLAQGLAALAVVMLFLNIWTTQDNTIYNFAVAGCNLLRTEKRGLVTLVGAGIGTALAIFGMHDMLVPFLVLLGTFIPPLGGVLMADFFVLHRRRYTPLADTALPDYLWSGLAAYGVGAAAAYFSPFLAPVVGVAVAALAHVVLGRYARRHADGRPATAEDGER</sequence>
<dbReference type="Pfam" id="PF02133">
    <property type="entry name" value="Transp_cyt_pur"/>
    <property type="match status" value="1"/>
</dbReference>
<keyword evidence="8" id="KW-1185">Reference proteome</keyword>
<comment type="similarity">
    <text evidence="2">Belongs to the purine-cytosine permease (2.A.39) family.</text>
</comment>
<dbReference type="OrthoDB" id="5487344at2"/>
<feature type="transmembrane region" description="Helical" evidence="6">
    <location>
        <begin position="134"/>
        <end position="155"/>
    </location>
</feature>
<feature type="transmembrane region" description="Helical" evidence="6">
    <location>
        <begin position="101"/>
        <end position="128"/>
    </location>
</feature>
<accession>A0A1H8TZL8</accession>
<feature type="transmembrane region" description="Helical" evidence="6">
    <location>
        <begin position="264"/>
        <end position="285"/>
    </location>
</feature>
<dbReference type="CDD" id="cd11484">
    <property type="entry name" value="SLC-NCS1sbd_CobB-like"/>
    <property type="match status" value="1"/>
</dbReference>
<evidence type="ECO:0000313" key="7">
    <source>
        <dbReference type="EMBL" id="SEO96327.1"/>
    </source>
</evidence>
<name>A0A1H8TZL8_9GAMM</name>
<dbReference type="STRING" id="406100.SAMN04488052_10559"/>
<dbReference type="GO" id="GO:0015209">
    <property type="term" value="F:cytosine transmembrane transporter activity"/>
    <property type="evidence" value="ECO:0007669"/>
    <property type="project" value="InterPro"/>
</dbReference>
<feature type="transmembrane region" description="Helical" evidence="6">
    <location>
        <begin position="368"/>
        <end position="386"/>
    </location>
</feature>
<feature type="transmembrane region" description="Helical" evidence="6">
    <location>
        <begin position="334"/>
        <end position="356"/>
    </location>
</feature>
<evidence type="ECO:0000256" key="3">
    <source>
        <dbReference type="ARBA" id="ARBA00022692"/>
    </source>
</evidence>
<proteinExistence type="inferred from homology"/>
<feature type="transmembrane region" description="Helical" evidence="6">
    <location>
        <begin position="56"/>
        <end position="80"/>
    </location>
</feature>
<organism evidence="7 8">
    <name type="scientific">Aquisalimonas asiatica</name>
    <dbReference type="NCBI Taxonomy" id="406100"/>
    <lineage>
        <taxon>Bacteria</taxon>
        <taxon>Pseudomonadati</taxon>
        <taxon>Pseudomonadota</taxon>
        <taxon>Gammaproteobacteria</taxon>
        <taxon>Chromatiales</taxon>
        <taxon>Ectothiorhodospiraceae</taxon>
        <taxon>Aquisalimonas</taxon>
    </lineage>
</organism>
<gene>
    <name evidence="7" type="ORF">SAMN04488052_10559</name>
</gene>
<protein>
    <submittedName>
        <fullName evidence="7">Cytosine permease</fullName>
    </submittedName>
</protein>
<keyword evidence="5 6" id="KW-0472">Membrane</keyword>
<dbReference type="Proteomes" id="UP000199657">
    <property type="component" value="Unassembled WGS sequence"/>
</dbReference>
<evidence type="ECO:0000256" key="6">
    <source>
        <dbReference type="SAM" id="Phobius"/>
    </source>
</evidence>
<feature type="transmembrane region" description="Helical" evidence="6">
    <location>
        <begin position="164"/>
        <end position="187"/>
    </location>
</feature>
<evidence type="ECO:0000256" key="4">
    <source>
        <dbReference type="ARBA" id="ARBA00022989"/>
    </source>
</evidence>
<dbReference type="NCBIfam" id="NF008241">
    <property type="entry name" value="PRK11017.1"/>
    <property type="match status" value="1"/>
</dbReference>
<feature type="transmembrane region" description="Helical" evidence="6">
    <location>
        <begin position="310"/>
        <end position="328"/>
    </location>
</feature>
<keyword evidence="4 6" id="KW-1133">Transmembrane helix</keyword>